<sequence>MAIIRYPLPRLNEALVAEILSFSDTPDLIHVLETQDKSLIQAAQIALSNATALHFSYLLQMDRCRNHGSSAKKNTRKDQESCIRQLMDVILSQADLKGRTKLQRIEFSGMRHVVGNQGDWLKQIFQGPQLSHTLISIDFSGCALLDPTMLQRALMPPPMHSSADTSVNKSSDQVSAIRHLTFQGCYRIDEAIVLAIARSPRFRNLQTLGLGGCSQSISDQCVSTIIKNLRQLRYLDLSGLKRITEQATTWLLLAATTLESLELAGCELLRFNLLARWTRSAFGGMNDPTQISPNLWTEQCFPEGYPEEAKPALPQLARINFNGIGTPRRGLVVGALPYFACRSMGALREVYLSGCEHIRDWEVQVLAVVCANSLTCLEMRACCIGDDAVKAVGRYCTNLADVDFSACFQISDHGILALCQHQGTWENVYPGSGQNTLQRTAKKGNAPCTIRSLKIAALPQLTKYSIVAIGALDSLIVLDVNNCPKISSDVLAETVKWLPSLVEVDAKGIGKWSSSVAALYSYETDEPRHLRFVNGRPFSKKSKTSHGRTDQECSFDCCIVKQHSKRFSQGQGVPLQAMYHCIDCKLIPALNRGICHACLVHCHRDHKTFVGSYTRFYCDCPFGVAGSQSTCQSISCDKTRITEDGSKAMVVLD</sequence>
<protein>
    <submittedName>
        <fullName evidence="5">LRR</fullName>
    </submittedName>
</protein>
<feature type="domain" description="UBR-type" evidence="4">
    <location>
        <begin position="567"/>
        <end position="635"/>
    </location>
</feature>
<accession>A0A9N8DD89</accession>
<evidence type="ECO:0000259" key="4">
    <source>
        <dbReference type="SMART" id="SM00396"/>
    </source>
</evidence>
<dbReference type="AlphaFoldDB" id="A0A9N8DD89"/>
<dbReference type="InterPro" id="IPR032675">
    <property type="entry name" value="LRR_dom_sf"/>
</dbReference>
<dbReference type="Proteomes" id="UP001153069">
    <property type="component" value="Unassembled WGS sequence"/>
</dbReference>
<evidence type="ECO:0000256" key="2">
    <source>
        <dbReference type="ARBA" id="ARBA00022771"/>
    </source>
</evidence>
<comment type="caution">
    <text evidence="5">The sequence shown here is derived from an EMBL/GenBank/DDBJ whole genome shotgun (WGS) entry which is preliminary data.</text>
</comment>
<dbReference type="GO" id="GO:0031146">
    <property type="term" value="P:SCF-dependent proteasomal ubiquitin-dependent protein catabolic process"/>
    <property type="evidence" value="ECO:0007669"/>
    <property type="project" value="TreeGrafter"/>
</dbReference>
<dbReference type="GO" id="GO:0019005">
    <property type="term" value="C:SCF ubiquitin ligase complex"/>
    <property type="evidence" value="ECO:0007669"/>
    <property type="project" value="TreeGrafter"/>
</dbReference>
<dbReference type="SUPFAM" id="SSF52047">
    <property type="entry name" value="RNI-like"/>
    <property type="match status" value="1"/>
</dbReference>
<evidence type="ECO:0000313" key="6">
    <source>
        <dbReference type="Proteomes" id="UP001153069"/>
    </source>
</evidence>
<dbReference type="InterPro" id="IPR006553">
    <property type="entry name" value="Leu-rich_rpt_Cys-con_subtyp"/>
</dbReference>
<dbReference type="Gene3D" id="3.80.10.10">
    <property type="entry name" value="Ribonuclease Inhibitor"/>
    <property type="match status" value="2"/>
</dbReference>
<evidence type="ECO:0000256" key="1">
    <source>
        <dbReference type="ARBA" id="ARBA00022723"/>
    </source>
</evidence>
<evidence type="ECO:0000256" key="3">
    <source>
        <dbReference type="ARBA" id="ARBA00022833"/>
    </source>
</evidence>
<evidence type="ECO:0000313" key="5">
    <source>
        <dbReference type="EMBL" id="CAB9499851.1"/>
    </source>
</evidence>
<dbReference type="SMART" id="SM00367">
    <property type="entry name" value="LRR_CC"/>
    <property type="match status" value="5"/>
</dbReference>
<dbReference type="OrthoDB" id="10257471at2759"/>
<name>A0A9N8DD89_9STRA</name>
<organism evidence="5 6">
    <name type="scientific">Seminavis robusta</name>
    <dbReference type="NCBI Taxonomy" id="568900"/>
    <lineage>
        <taxon>Eukaryota</taxon>
        <taxon>Sar</taxon>
        <taxon>Stramenopiles</taxon>
        <taxon>Ochrophyta</taxon>
        <taxon>Bacillariophyta</taxon>
        <taxon>Bacillariophyceae</taxon>
        <taxon>Bacillariophycidae</taxon>
        <taxon>Naviculales</taxon>
        <taxon>Naviculaceae</taxon>
        <taxon>Seminavis</taxon>
    </lineage>
</organism>
<dbReference type="InterPro" id="IPR003126">
    <property type="entry name" value="Znf_UBR"/>
</dbReference>
<dbReference type="CDD" id="cd19671">
    <property type="entry name" value="UBR-box_UBR4_5_6_7"/>
    <property type="match status" value="1"/>
</dbReference>
<gene>
    <name evidence="5" type="ORF">SEMRO_70_G038950.1</name>
</gene>
<dbReference type="GO" id="GO:0008270">
    <property type="term" value="F:zinc ion binding"/>
    <property type="evidence" value="ECO:0007669"/>
    <property type="project" value="UniProtKB-KW"/>
</dbReference>
<dbReference type="SMART" id="SM00396">
    <property type="entry name" value="ZnF_UBR1"/>
    <property type="match status" value="1"/>
</dbReference>
<dbReference type="EMBL" id="CAICTM010000069">
    <property type="protein sequence ID" value="CAB9499851.1"/>
    <property type="molecule type" value="Genomic_DNA"/>
</dbReference>
<keyword evidence="6" id="KW-1185">Reference proteome</keyword>
<reference evidence="5" key="1">
    <citation type="submission" date="2020-06" db="EMBL/GenBank/DDBJ databases">
        <authorList>
            <consortium name="Plant Systems Biology data submission"/>
        </authorList>
    </citation>
    <scope>NUCLEOTIDE SEQUENCE</scope>
    <source>
        <strain evidence="5">D6</strain>
    </source>
</reference>
<proteinExistence type="predicted"/>
<keyword evidence="1" id="KW-0479">Metal-binding</keyword>
<dbReference type="PANTHER" id="PTHR13318">
    <property type="entry name" value="PARTNER OF PAIRED, ISOFORM B-RELATED"/>
    <property type="match status" value="1"/>
</dbReference>
<keyword evidence="3" id="KW-0862">Zinc</keyword>
<keyword evidence="2" id="KW-0863">Zinc-finger</keyword>